<dbReference type="Gene3D" id="1.20.1740.10">
    <property type="entry name" value="Amino acid/polyamine transporter I"/>
    <property type="match status" value="1"/>
</dbReference>
<feature type="transmembrane region" description="Helical" evidence="7">
    <location>
        <begin position="246"/>
        <end position="267"/>
    </location>
</feature>
<feature type="transmembrane region" description="Helical" evidence="7">
    <location>
        <begin position="161"/>
        <end position="183"/>
    </location>
</feature>
<dbReference type="PANTHER" id="PTHR43341:SF1">
    <property type="entry name" value="GENERAL AMINO-ACID PERMEASE GAP1"/>
    <property type="match status" value="1"/>
</dbReference>
<feature type="transmembrane region" description="Helical" evidence="7">
    <location>
        <begin position="279"/>
        <end position="300"/>
    </location>
</feature>
<comment type="subcellular location">
    <subcellularLocation>
        <location evidence="1">Membrane</location>
        <topology evidence="1">Multi-pass membrane protein</topology>
    </subcellularLocation>
</comment>
<accession>A0A0A0IBU6</accession>
<feature type="transmembrane region" description="Helical" evidence="7">
    <location>
        <begin position="404"/>
        <end position="427"/>
    </location>
</feature>
<evidence type="ECO:0000256" key="2">
    <source>
        <dbReference type="ARBA" id="ARBA00022448"/>
    </source>
</evidence>
<sequence>MSNNVESGELQRGLKSRHLNMIAMGGAIGTGIFLAMGDTIHQAGVGGALMAYGLIGIMVYFLITSLGEMATYMPISGSFSAYANKFIDPALGFALGWNYWYNWAITIAAEMVAGGLVMKYWFPNVKPVLWSLLFLIIIVGLNVLSSKAFGESEYWFASIKVVTVIVFLLIGMGNIFGIIGGEAVGFKNFTANGGPFVGGVKSIFMIFLIAGFAFQGTELVGVAAAESEEPEKSIPKAISTIFWRILIFYLGTIVVIGAIVPLSQLGVSKSAFTLVFEKAGVAVAASLMNAVILTSILSAGNSGMYASSRMLYSMAREGMAPKVFGKTNSKGVPVNAVLLTTVIASICFLTGIFAQSTVYVWLVAASGLAGFIAWIGIALCHYRFRKAYVAQGLDMNKLKYKAKLYPIGPILALIMCIIVILGQGFAYIKPQGIDWMGVIAAYIEIPIFLVLYLGYKIKHKTRVIELNDIDLSNED</sequence>
<feature type="transmembrane region" description="Helical" evidence="7">
    <location>
        <begin position="203"/>
        <end position="225"/>
    </location>
</feature>
<dbReference type="PIRSF" id="PIRSF006060">
    <property type="entry name" value="AA_transporter"/>
    <property type="match status" value="1"/>
</dbReference>
<keyword evidence="4" id="KW-0029">Amino-acid transport</keyword>
<dbReference type="Pfam" id="PF00324">
    <property type="entry name" value="AA_permease"/>
    <property type="match status" value="1"/>
</dbReference>
<evidence type="ECO:0000313" key="10">
    <source>
        <dbReference type="Proteomes" id="UP000030012"/>
    </source>
</evidence>
<feature type="transmembrane region" description="Helical" evidence="7">
    <location>
        <begin position="359"/>
        <end position="384"/>
    </location>
</feature>
<dbReference type="AlphaFoldDB" id="A0A0A0IBU6"/>
<dbReference type="InterPro" id="IPR050524">
    <property type="entry name" value="APC_YAT"/>
</dbReference>
<feature type="transmembrane region" description="Helical" evidence="7">
    <location>
        <begin position="128"/>
        <end position="149"/>
    </location>
</feature>
<keyword evidence="2" id="KW-0813">Transport</keyword>
<dbReference type="GO" id="GO:0016020">
    <property type="term" value="C:membrane"/>
    <property type="evidence" value="ECO:0007669"/>
    <property type="project" value="UniProtKB-SubCell"/>
</dbReference>
<keyword evidence="5 7" id="KW-1133">Transmembrane helix</keyword>
<dbReference type="InterPro" id="IPR004841">
    <property type="entry name" value="AA-permease/SLC12A_dom"/>
</dbReference>
<name>A0A0A0IBU6_CLONO</name>
<gene>
    <name evidence="9" type="ORF">Z968_02025</name>
</gene>
<evidence type="ECO:0000256" key="4">
    <source>
        <dbReference type="ARBA" id="ARBA00022970"/>
    </source>
</evidence>
<dbReference type="Proteomes" id="UP000030012">
    <property type="component" value="Unassembled WGS sequence"/>
</dbReference>
<evidence type="ECO:0000259" key="8">
    <source>
        <dbReference type="Pfam" id="PF00324"/>
    </source>
</evidence>
<dbReference type="FunFam" id="1.20.1740.10:FF:000001">
    <property type="entry name" value="Amino acid permease"/>
    <property type="match status" value="1"/>
</dbReference>
<protein>
    <submittedName>
        <fullName evidence="9">Gamma-aminobutyrate permease</fullName>
    </submittedName>
</protein>
<dbReference type="PANTHER" id="PTHR43341">
    <property type="entry name" value="AMINO ACID PERMEASE"/>
    <property type="match status" value="1"/>
</dbReference>
<evidence type="ECO:0000256" key="3">
    <source>
        <dbReference type="ARBA" id="ARBA00022692"/>
    </source>
</evidence>
<evidence type="ECO:0000256" key="1">
    <source>
        <dbReference type="ARBA" id="ARBA00004141"/>
    </source>
</evidence>
<dbReference type="EMBL" id="JENJ01000006">
    <property type="protein sequence ID" value="KGM97801.1"/>
    <property type="molecule type" value="Genomic_DNA"/>
</dbReference>
<proteinExistence type="predicted"/>
<dbReference type="GO" id="GO:0015171">
    <property type="term" value="F:amino acid transmembrane transporter activity"/>
    <property type="evidence" value="ECO:0007669"/>
    <property type="project" value="TreeGrafter"/>
</dbReference>
<feature type="transmembrane region" description="Helical" evidence="7">
    <location>
        <begin position="19"/>
        <end position="37"/>
    </location>
</feature>
<feature type="transmembrane region" description="Helical" evidence="7">
    <location>
        <begin position="332"/>
        <end position="353"/>
    </location>
</feature>
<evidence type="ECO:0000256" key="7">
    <source>
        <dbReference type="SAM" id="Phobius"/>
    </source>
</evidence>
<comment type="caution">
    <text evidence="9">The sequence shown here is derived from an EMBL/GenBank/DDBJ whole genome shotgun (WGS) entry which is preliminary data.</text>
</comment>
<keyword evidence="6 7" id="KW-0472">Membrane</keyword>
<evidence type="ECO:0000313" key="9">
    <source>
        <dbReference type="EMBL" id="KGM97801.1"/>
    </source>
</evidence>
<evidence type="ECO:0000256" key="5">
    <source>
        <dbReference type="ARBA" id="ARBA00022989"/>
    </source>
</evidence>
<feature type="transmembrane region" description="Helical" evidence="7">
    <location>
        <begin position="433"/>
        <end position="455"/>
    </location>
</feature>
<feature type="transmembrane region" description="Helical" evidence="7">
    <location>
        <begin position="100"/>
        <end position="122"/>
    </location>
</feature>
<keyword evidence="3 7" id="KW-0812">Transmembrane</keyword>
<reference evidence="9 10" key="1">
    <citation type="submission" date="2014-01" db="EMBL/GenBank/DDBJ databases">
        <title>Plasmidome dynamics in the species complex Clostridium novyi sensu lato converts strains of independent lineages into distinctly different pathogens.</title>
        <authorList>
            <person name="Skarin H."/>
            <person name="Segerman B."/>
        </authorList>
    </citation>
    <scope>NUCLEOTIDE SEQUENCE [LARGE SCALE GENOMIC DNA]</scope>
    <source>
        <strain evidence="9 10">4552</strain>
    </source>
</reference>
<evidence type="ECO:0000256" key="6">
    <source>
        <dbReference type="ARBA" id="ARBA00023136"/>
    </source>
</evidence>
<feature type="transmembrane region" description="Helical" evidence="7">
    <location>
        <begin position="43"/>
        <end position="63"/>
    </location>
</feature>
<dbReference type="OrthoDB" id="9780162at2"/>
<feature type="domain" description="Amino acid permease/ SLC12A" evidence="8">
    <location>
        <begin position="18"/>
        <end position="463"/>
    </location>
</feature>
<organism evidence="9 10">
    <name type="scientific">Clostridium novyi A str. 4552</name>
    <dbReference type="NCBI Taxonomy" id="1444289"/>
    <lineage>
        <taxon>Bacteria</taxon>
        <taxon>Bacillati</taxon>
        <taxon>Bacillota</taxon>
        <taxon>Clostridia</taxon>
        <taxon>Eubacteriales</taxon>
        <taxon>Clostridiaceae</taxon>
        <taxon>Clostridium</taxon>
    </lineage>
</organism>